<dbReference type="Proteomes" id="UP000006729">
    <property type="component" value="Chromosome 10"/>
</dbReference>
<evidence type="ECO:0000313" key="1">
    <source>
        <dbReference type="EMBL" id="RQO97130.1"/>
    </source>
</evidence>
<gene>
    <name evidence="1" type="ORF">POPTR_010G230432</name>
</gene>
<organism evidence="1 2">
    <name type="scientific">Populus trichocarpa</name>
    <name type="common">Western balsam poplar</name>
    <name type="synonym">Populus balsamifera subsp. trichocarpa</name>
    <dbReference type="NCBI Taxonomy" id="3694"/>
    <lineage>
        <taxon>Eukaryota</taxon>
        <taxon>Viridiplantae</taxon>
        <taxon>Streptophyta</taxon>
        <taxon>Embryophyta</taxon>
        <taxon>Tracheophyta</taxon>
        <taxon>Spermatophyta</taxon>
        <taxon>Magnoliopsida</taxon>
        <taxon>eudicotyledons</taxon>
        <taxon>Gunneridae</taxon>
        <taxon>Pentapetalae</taxon>
        <taxon>rosids</taxon>
        <taxon>fabids</taxon>
        <taxon>Malpighiales</taxon>
        <taxon>Salicaceae</taxon>
        <taxon>Saliceae</taxon>
        <taxon>Populus</taxon>
    </lineage>
</organism>
<accession>A0A3N7FTP4</accession>
<reference evidence="1 2" key="1">
    <citation type="journal article" date="2006" name="Science">
        <title>The genome of black cottonwood, Populus trichocarpa (Torr. &amp; Gray).</title>
        <authorList>
            <person name="Tuskan G.A."/>
            <person name="Difazio S."/>
            <person name="Jansson S."/>
            <person name="Bohlmann J."/>
            <person name="Grigoriev I."/>
            <person name="Hellsten U."/>
            <person name="Putnam N."/>
            <person name="Ralph S."/>
            <person name="Rombauts S."/>
            <person name="Salamov A."/>
            <person name="Schein J."/>
            <person name="Sterck L."/>
            <person name="Aerts A."/>
            <person name="Bhalerao R.R."/>
            <person name="Bhalerao R.P."/>
            <person name="Blaudez D."/>
            <person name="Boerjan W."/>
            <person name="Brun A."/>
            <person name="Brunner A."/>
            <person name="Busov V."/>
            <person name="Campbell M."/>
            <person name="Carlson J."/>
            <person name="Chalot M."/>
            <person name="Chapman J."/>
            <person name="Chen G.L."/>
            <person name="Cooper D."/>
            <person name="Coutinho P.M."/>
            <person name="Couturier J."/>
            <person name="Covert S."/>
            <person name="Cronk Q."/>
            <person name="Cunningham R."/>
            <person name="Davis J."/>
            <person name="Degroeve S."/>
            <person name="Dejardin A."/>
            <person name="Depamphilis C."/>
            <person name="Detter J."/>
            <person name="Dirks B."/>
            <person name="Dubchak I."/>
            <person name="Duplessis S."/>
            <person name="Ehlting J."/>
            <person name="Ellis B."/>
            <person name="Gendler K."/>
            <person name="Goodstein D."/>
            <person name="Gribskov M."/>
            <person name="Grimwood J."/>
            <person name="Groover A."/>
            <person name="Gunter L."/>
            <person name="Hamberger B."/>
            <person name="Heinze B."/>
            <person name="Helariutta Y."/>
            <person name="Henrissat B."/>
            <person name="Holligan D."/>
            <person name="Holt R."/>
            <person name="Huang W."/>
            <person name="Islam-Faridi N."/>
            <person name="Jones S."/>
            <person name="Jones-Rhoades M."/>
            <person name="Jorgensen R."/>
            <person name="Joshi C."/>
            <person name="Kangasjarvi J."/>
            <person name="Karlsson J."/>
            <person name="Kelleher C."/>
            <person name="Kirkpatrick R."/>
            <person name="Kirst M."/>
            <person name="Kohler A."/>
            <person name="Kalluri U."/>
            <person name="Larimer F."/>
            <person name="Leebens-Mack J."/>
            <person name="Leple J.C."/>
            <person name="Locascio P."/>
            <person name="Lou Y."/>
            <person name="Lucas S."/>
            <person name="Martin F."/>
            <person name="Montanini B."/>
            <person name="Napoli C."/>
            <person name="Nelson D.R."/>
            <person name="Nelson C."/>
            <person name="Nieminen K."/>
            <person name="Nilsson O."/>
            <person name="Pereda V."/>
            <person name="Peter G."/>
            <person name="Philippe R."/>
            <person name="Pilate G."/>
            <person name="Poliakov A."/>
            <person name="Razumovskaya J."/>
            <person name="Richardson P."/>
            <person name="Rinaldi C."/>
            <person name="Ritland K."/>
            <person name="Rouze P."/>
            <person name="Ryaboy D."/>
            <person name="Schmutz J."/>
            <person name="Schrader J."/>
            <person name="Segerman B."/>
            <person name="Shin H."/>
            <person name="Siddiqui A."/>
            <person name="Sterky F."/>
            <person name="Terry A."/>
            <person name="Tsai C.J."/>
            <person name="Uberbacher E."/>
            <person name="Unneberg P."/>
            <person name="Vahala J."/>
            <person name="Wall K."/>
            <person name="Wessler S."/>
            <person name="Yang G."/>
            <person name="Yin T."/>
            <person name="Douglas C."/>
            <person name="Marra M."/>
            <person name="Sandberg G."/>
            <person name="Van de Peer Y."/>
            <person name="Rokhsar D."/>
        </authorList>
    </citation>
    <scope>NUCLEOTIDE SEQUENCE [LARGE SCALE GENOMIC DNA]</scope>
    <source>
        <strain evidence="2">cv. Nisqually</strain>
    </source>
</reference>
<protein>
    <submittedName>
        <fullName evidence="1">Uncharacterized protein</fullName>
    </submittedName>
</protein>
<sequence length="73" mass="8063">MVVEVVLDMEVEVVEAKVGAVEEEVVVGWAEEEVDLVLVQAMVVDQVMGRAMGLAMARGDMVCHEHEVTFSFR</sequence>
<dbReference type="InParanoid" id="A0A3N7FTP4"/>
<name>A0A3N7FTP4_POPTR</name>
<proteinExistence type="predicted"/>
<dbReference type="EMBL" id="CM009299">
    <property type="protein sequence ID" value="RQO97130.1"/>
    <property type="molecule type" value="Genomic_DNA"/>
</dbReference>
<evidence type="ECO:0000313" key="2">
    <source>
        <dbReference type="Proteomes" id="UP000006729"/>
    </source>
</evidence>
<dbReference type="AlphaFoldDB" id="A0A3N7FTP4"/>
<keyword evidence="2" id="KW-1185">Reference proteome</keyword>